<dbReference type="Pfam" id="PF00230">
    <property type="entry name" value="MIP"/>
    <property type="match status" value="1"/>
</dbReference>
<dbReference type="AlphaFoldDB" id="A0AAV1D9Y8"/>
<feature type="transmembrane region" description="Helical" evidence="6">
    <location>
        <begin position="164"/>
        <end position="184"/>
    </location>
</feature>
<feature type="transmembrane region" description="Helical" evidence="6">
    <location>
        <begin position="247"/>
        <end position="264"/>
    </location>
</feature>
<reference evidence="7" key="1">
    <citation type="submission" date="2023-03" db="EMBL/GenBank/DDBJ databases">
        <authorList>
            <person name="Julca I."/>
        </authorList>
    </citation>
    <scope>NUCLEOTIDE SEQUENCE</scope>
</reference>
<evidence type="ECO:0000256" key="6">
    <source>
        <dbReference type="SAM" id="Phobius"/>
    </source>
</evidence>
<dbReference type="GO" id="GO:0015267">
    <property type="term" value="F:channel activity"/>
    <property type="evidence" value="ECO:0007669"/>
    <property type="project" value="InterPro"/>
</dbReference>
<feature type="transmembrane region" description="Helical" evidence="6">
    <location>
        <begin position="28"/>
        <end position="51"/>
    </location>
</feature>
<evidence type="ECO:0000256" key="2">
    <source>
        <dbReference type="ARBA" id="ARBA00022692"/>
    </source>
</evidence>
<dbReference type="InterPro" id="IPR000425">
    <property type="entry name" value="MIP"/>
</dbReference>
<dbReference type="PANTHER" id="PTHR47002">
    <property type="entry name" value="AQUAPORIN-LIKE"/>
    <property type="match status" value="1"/>
</dbReference>
<dbReference type="Proteomes" id="UP001161247">
    <property type="component" value="Chromosome 4"/>
</dbReference>
<keyword evidence="5" id="KW-0813">Transport</keyword>
<accession>A0AAV1D9Y8</accession>
<dbReference type="Gene3D" id="1.20.1080.10">
    <property type="entry name" value="Glycerol uptake facilitator protein"/>
    <property type="match status" value="1"/>
</dbReference>
<keyword evidence="3 6" id="KW-1133">Transmembrane helix</keyword>
<keyword evidence="4 6" id="KW-0472">Membrane</keyword>
<evidence type="ECO:0000256" key="4">
    <source>
        <dbReference type="ARBA" id="ARBA00023136"/>
    </source>
</evidence>
<evidence type="ECO:0000256" key="1">
    <source>
        <dbReference type="ARBA" id="ARBA00004141"/>
    </source>
</evidence>
<gene>
    <name evidence="7" type="ORF">OLC1_LOCUS13564</name>
</gene>
<name>A0AAV1D9Y8_OLDCO</name>
<comment type="similarity">
    <text evidence="5">Belongs to the MIP/aquaporin (TC 1.A.8) family.</text>
</comment>
<protein>
    <submittedName>
        <fullName evidence="7">OLC1v1003405C1</fullName>
    </submittedName>
</protein>
<dbReference type="InterPro" id="IPR023271">
    <property type="entry name" value="Aquaporin-like"/>
</dbReference>
<feature type="transmembrane region" description="Helical" evidence="6">
    <location>
        <begin position="191"/>
        <end position="211"/>
    </location>
</feature>
<dbReference type="PANTHER" id="PTHR47002:SF2">
    <property type="entry name" value="AQUAPORIN AQPAE.A-LIKE"/>
    <property type="match status" value="1"/>
</dbReference>
<keyword evidence="2 5" id="KW-0812">Transmembrane</keyword>
<keyword evidence="8" id="KW-1185">Reference proteome</keyword>
<evidence type="ECO:0000313" key="8">
    <source>
        <dbReference type="Proteomes" id="UP001161247"/>
    </source>
</evidence>
<comment type="subcellular location">
    <subcellularLocation>
        <location evidence="1">Membrane</location>
        <topology evidence="1">Multi-pass membrane protein</topology>
    </subcellularLocation>
</comment>
<organism evidence="7 8">
    <name type="scientific">Oldenlandia corymbosa var. corymbosa</name>
    <dbReference type="NCBI Taxonomy" id="529605"/>
    <lineage>
        <taxon>Eukaryota</taxon>
        <taxon>Viridiplantae</taxon>
        <taxon>Streptophyta</taxon>
        <taxon>Embryophyta</taxon>
        <taxon>Tracheophyta</taxon>
        <taxon>Spermatophyta</taxon>
        <taxon>Magnoliopsida</taxon>
        <taxon>eudicotyledons</taxon>
        <taxon>Gunneridae</taxon>
        <taxon>Pentapetalae</taxon>
        <taxon>asterids</taxon>
        <taxon>lamiids</taxon>
        <taxon>Gentianales</taxon>
        <taxon>Rubiaceae</taxon>
        <taxon>Rubioideae</taxon>
        <taxon>Spermacoceae</taxon>
        <taxon>Hedyotis-Oldenlandia complex</taxon>
        <taxon>Oldenlandia</taxon>
    </lineage>
</organism>
<dbReference type="GO" id="GO:0016020">
    <property type="term" value="C:membrane"/>
    <property type="evidence" value="ECO:0007669"/>
    <property type="project" value="UniProtKB-SubCell"/>
</dbReference>
<feature type="transmembrane region" description="Helical" evidence="6">
    <location>
        <begin position="63"/>
        <end position="81"/>
    </location>
</feature>
<proteinExistence type="inferred from homology"/>
<feature type="transmembrane region" description="Helical" evidence="6">
    <location>
        <begin position="87"/>
        <end position="104"/>
    </location>
</feature>
<dbReference type="SUPFAM" id="SSF81338">
    <property type="entry name" value="Aquaporin-like"/>
    <property type="match status" value="1"/>
</dbReference>
<evidence type="ECO:0000313" key="7">
    <source>
        <dbReference type="EMBL" id="CAI9104681.1"/>
    </source>
</evidence>
<dbReference type="EMBL" id="OX459121">
    <property type="protein sequence ID" value="CAI9104681.1"/>
    <property type="molecule type" value="Genomic_DNA"/>
</dbReference>
<evidence type="ECO:0000256" key="3">
    <source>
        <dbReference type="ARBA" id="ARBA00022989"/>
    </source>
</evidence>
<sequence length="301" mass="31974">MEAGDDEKGSSYSLRERVGLDELLTRDVWRASFAELFGAAVLIFMVDAIVISTLETNVTMPNLIMGILIGITIALLMLALFPVSGGHLSPIISISAALVGLISLSRALAYLLAQCIGSVLGALAFRAVVAGTIADKFSLGGCTITVVTPGADGPITTGLGTAQAFWIETFCSFCLLISAVWVAYHPQLRKSLGLFTVCSIVGVVVAVLVFISTTVTTKKGYAGAGMNPARCLAAALVRGGHLWDGHWVFWVGPIVACFGFYFYTKVISDEEFQAQGHKYDFLEIIKGLIACSKKGNDAQHV</sequence>
<dbReference type="PRINTS" id="PR00783">
    <property type="entry name" value="MINTRINSICP"/>
</dbReference>
<evidence type="ECO:0000256" key="5">
    <source>
        <dbReference type="RuleBase" id="RU000477"/>
    </source>
</evidence>